<accession>A0A210PU10</accession>
<dbReference type="InterPro" id="IPR047115">
    <property type="entry name" value="ARSB"/>
</dbReference>
<keyword evidence="6" id="KW-0325">Glycoprotein</keyword>
<evidence type="ECO:0000256" key="4">
    <source>
        <dbReference type="ARBA" id="ARBA00022801"/>
    </source>
</evidence>
<evidence type="ECO:0000256" key="2">
    <source>
        <dbReference type="ARBA" id="ARBA00008779"/>
    </source>
</evidence>
<dbReference type="OrthoDB" id="103349at2759"/>
<protein>
    <submittedName>
        <fullName evidence="9">Arylsulfatase J</fullName>
    </submittedName>
</protein>
<keyword evidence="10" id="KW-1185">Reference proteome</keyword>
<dbReference type="AlphaFoldDB" id="A0A210PU10"/>
<dbReference type="FunFam" id="3.40.720.10:FF:000007">
    <property type="entry name" value="Arylsulfatase family, member J"/>
    <property type="match status" value="1"/>
</dbReference>
<feature type="domain" description="Sulfatase N-terminal" evidence="8">
    <location>
        <begin position="23"/>
        <end position="335"/>
    </location>
</feature>
<dbReference type="EMBL" id="NEDP02005494">
    <property type="protein sequence ID" value="OWF39968.1"/>
    <property type="molecule type" value="Genomic_DNA"/>
</dbReference>
<keyword evidence="4" id="KW-0378">Hydrolase</keyword>
<comment type="similarity">
    <text evidence="2">Belongs to the sulfatase family.</text>
</comment>
<reference evidence="9 10" key="1">
    <citation type="journal article" date="2017" name="Nat. Ecol. Evol.">
        <title>Scallop genome provides insights into evolution of bilaterian karyotype and development.</title>
        <authorList>
            <person name="Wang S."/>
            <person name="Zhang J."/>
            <person name="Jiao W."/>
            <person name="Li J."/>
            <person name="Xun X."/>
            <person name="Sun Y."/>
            <person name="Guo X."/>
            <person name="Huan P."/>
            <person name="Dong B."/>
            <person name="Zhang L."/>
            <person name="Hu X."/>
            <person name="Sun X."/>
            <person name="Wang J."/>
            <person name="Zhao C."/>
            <person name="Wang Y."/>
            <person name="Wang D."/>
            <person name="Huang X."/>
            <person name="Wang R."/>
            <person name="Lv J."/>
            <person name="Li Y."/>
            <person name="Zhang Z."/>
            <person name="Liu B."/>
            <person name="Lu W."/>
            <person name="Hui Y."/>
            <person name="Liang J."/>
            <person name="Zhou Z."/>
            <person name="Hou R."/>
            <person name="Li X."/>
            <person name="Liu Y."/>
            <person name="Li H."/>
            <person name="Ning X."/>
            <person name="Lin Y."/>
            <person name="Zhao L."/>
            <person name="Xing Q."/>
            <person name="Dou J."/>
            <person name="Li Y."/>
            <person name="Mao J."/>
            <person name="Guo H."/>
            <person name="Dou H."/>
            <person name="Li T."/>
            <person name="Mu C."/>
            <person name="Jiang W."/>
            <person name="Fu Q."/>
            <person name="Fu X."/>
            <person name="Miao Y."/>
            <person name="Liu J."/>
            <person name="Yu Q."/>
            <person name="Li R."/>
            <person name="Liao H."/>
            <person name="Li X."/>
            <person name="Kong Y."/>
            <person name="Jiang Z."/>
            <person name="Chourrout D."/>
            <person name="Li R."/>
            <person name="Bao Z."/>
        </authorList>
    </citation>
    <scope>NUCLEOTIDE SEQUENCE [LARGE SCALE GENOMIC DNA]</scope>
    <source>
        <strain evidence="9 10">PY_sf001</strain>
    </source>
</reference>
<keyword evidence="3" id="KW-0479">Metal-binding</keyword>
<dbReference type="PANTHER" id="PTHR10342">
    <property type="entry name" value="ARYLSULFATASE"/>
    <property type="match status" value="1"/>
</dbReference>
<evidence type="ECO:0000256" key="6">
    <source>
        <dbReference type="ARBA" id="ARBA00023180"/>
    </source>
</evidence>
<gene>
    <name evidence="9" type="ORF">KP79_PYT04300</name>
</gene>
<dbReference type="Pfam" id="PF00884">
    <property type="entry name" value="Sulfatase"/>
    <property type="match status" value="1"/>
</dbReference>
<evidence type="ECO:0000256" key="3">
    <source>
        <dbReference type="ARBA" id="ARBA00022723"/>
    </source>
</evidence>
<dbReference type="CDD" id="cd16029">
    <property type="entry name" value="4-S"/>
    <property type="match status" value="1"/>
</dbReference>
<dbReference type="STRING" id="6573.A0A210PU10"/>
<feature type="chain" id="PRO_5012849292" evidence="7">
    <location>
        <begin position="21"/>
        <end position="501"/>
    </location>
</feature>
<dbReference type="Proteomes" id="UP000242188">
    <property type="component" value="Unassembled WGS sequence"/>
</dbReference>
<evidence type="ECO:0000259" key="8">
    <source>
        <dbReference type="Pfam" id="PF00884"/>
    </source>
</evidence>
<comment type="cofactor">
    <cofactor evidence="1">
        <name>Ca(2+)</name>
        <dbReference type="ChEBI" id="CHEBI:29108"/>
    </cofactor>
</comment>
<evidence type="ECO:0000313" key="9">
    <source>
        <dbReference type="EMBL" id="OWF39968.1"/>
    </source>
</evidence>
<organism evidence="9 10">
    <name type="scientific">Mizuhopecten yessoensis</name>
    <name type="common">Japanese scallop</name>
    <name type="synonym">Patinopecten yessoensis</name>
    <dbReference type="NCBI Taxonomy" id="6573"/>
    <lineage>
        <taxon>Eukaryota</taxon>
        <taxon>Metazoa</taxon>
        <taxon>Spiralia</taxon>
        <taxon>Lophotrochozoa</taxon>
        <taxon>Mollusca</taxon>
        <taxon>Bivalvia</taxon>
        <taxon>Autobranchia</taxon>
        <taxon>Pteriomorphia</taxon>
        <taxon>Pectinida</taxon>
        <taxon>Pectinoidea</taxon>
        <taxon>Pectinidae</taxon>
        <taxon>Mizuhopecten</taxon>
    </lineage>
</organism>
<dbReference type="PROSITE" id="PS00149">
    <property type="entry name" value="SULFATASE_2"/>
    <property type="match status" value="1"/>
</dbReference>
<proteinExistence type="inferred from homology"/>
<evidence type="ECO:0000256" key="7">
    <source>
        <dbReference type="SAM" id="SignalP"/>
    </source>
</evidence>
<dbReference type="SUPFAM" id="SSF53649">
    <property type="entry name" value="Alkaline phosphatase-like"/>
    <property type="match status" value="1"/>
</dbReference>
<evidence type="ECO:0000313" key="10">
    <source>
        <dbReference type="Proteomes" id="UP000242188"/>
    </source>
</evidence>
<evidence type="ECO:0000256" key="5">
    <source>
        <dbReference type="ARBA" id="ARBA00022837"/>
    </source>
</evidence>
<keyword evidence="7" id="KW-0732">Signal</keyword>
<dbReference type="GO" id="GO:0046872">
    <property type="term" value="F:metal ion binding"/>
    <property type="evidence" value="ECO:0007669"/>
    <property type="project" value="UniProtKB-KW"/>
</dbReference>
<name>A0A210PU10_MIZYE</name>
<dbReference type="PANTHER" id="PTHR10342:SF274">
    <property type="entry name" value="ARYLSULFATASE B"/>
    <property type="match status" value="1"/>
</dbReference>
<dbReference type="InterPro" id="IPR024607">
    <property type="entry name" value="Sulfatase_CS"/>
</dbReference>
<dbReference type="Gene3D" id="3.40.720.10">
    <property type="entry name" value="Alkaline Phosphatase, subunit A"/>
    <property type="match status" value="1"/>
</dbReference>
<dbReference type="InterPro" id="IPR000917">
    <property type="entry name" value="Sulfatase_N"/>
</dbReference>
<evidence type="ECO:0000256" key="1">
    <source>
        <dbReference type="ARBA" id="ARBA00001913"/>
    </source>
</evidence>
<keyword evidence="5" id="KW-0106">Calcium</keyword>
<dbReference type="InterPro" id="IPR017850">
    <property type="entry name" value="Alkaline_phosphatase_core_sf"/>
</dbReference>
<dbReference type="GO" id="GO:0008484">
    <property type="term" value="F:sulfuric ester hydrolase activity"/>
    <property type="evidence" value="ECO:0007669"/>
    <property type="project" value="InterPro"/>
</dbReference>
<dbReference type="Gene3D" id="3.30.1120.10">
    <property type="match status" value="1"/>
</dbReference>
<feature type="signal peptide" evidence="7">
    <location>
        <begin position="1"/>
        <end position="20"/>
    </location>
</feature>
<comment type="caution">
    <text evidence="9">The sequence shown here is derived from an EMBL/GenBank/DDBJ whole genome shotgun (WGS) entry which is preliminary data.</text>
</comment>
<sequence>MPTSRVVYFLLLCFVKIVHTKQPHILFVLADDYGYNDIGYHGSEIKTPNLDRLSAEGVRLENYYVQPICTPTRSQLMSGRYQIHTGLQHELIWPTQPNALPRDSPILPDKMREAGYSTHAVGKWHLGFYKEEYLPNNRGFDTFYGYLTGSEDYYTKTNCQGQNFCGIDLRDNFKPVVPNKDQYSTEMYSKRVIDIVNNYNSSKPMFMYLAFQAVHAPLEVPSKYQKQYAHIKNHARQKYAGMVSAMDEAIGNITAAFQAKGMWDDTIMVFSTDNGGQILKGGNNWPLRGWKGSLWEGGMHGVGFVHGKTLQKKRGVSTELIHVTDWYPTLVGLAGGSLNGTKPLDGFDQWKTISEGAKSPRKMLLHNIDPLTKPIGDKLEGSPFDNRYRAALRWGDWKVITGNPGNGSWVPEPNAWNINRNNFTFDMNVCSFDPKKNIWLFNIAKDPVERADLSTRYPYIVMKLLTKLQELNETAVPCVYPPFDPNSNPQYHGGWWGPWVK</sequence>